<gene>
    <name evidence="1" type="ORF">B0537_08460</name>
</gene>
<dbReference type="KEGG" id="dfg:B0537_08460"/>
<proteinExistence type="predicted"/>
<keyword evidence="2" id="KW-1185">Reference proteome</keyword>
<reference evidence="1 2" key="1">
    <citation type="journal article" date="2016" name="Int. J. Syst. Evol. Microbiol.">
        <title>Desulfotomaculum ferrireducens sp. nov., a moderately thermophilic sulfate-reducing and dissimilatory Fe(III)-reducing bacterium isolated from compost.</title>
        <authorList>
            <person name="Yang G."/>
            <person name="Guo J."/>
            <person name="Zhuang L."/>
            <person name="Yuan Y."/>
            <person name="Zhou S."/>
        </authorList>
    </citation>
    <scope>NUCLEOTIDE SEQUENCE [LARGE SCALE GENOMIC DNA]</scope>
    <source>
        <strain evidence="1 2">GSS09</strain>
    </source>
</reference>
<dbReference type="EMBL" id="CP019698">
    <property type="protein sequence ID" value="AQS59108.1"/>
    <property type="molecule type" value="Genomic_DNA"/>
</dbReference>
<evidence type="ECO:0000313" key="1">
    <source>
        <dbReference type="EMBL" id="AQS59108.1"/>
    </source>
</evidence>
<accession>A0A1S6IWG3</accession>
<sequence length="91" mass="11028">MKFRTAFRTILDYLLLLNPDNMTEHDRQVMKEIIKIGKEFRISSYGERSMWIWEEPEKNRLLPTKKTLDNYKKIEELSRKAIKELNPTARK</sequence>
<dbReference type="Proteomes" id="UP000189464">
    <property type="component" value="Chromosome"/>
</dbReference>
<protein>
    <submittedName>
        <fullName evidence="1">Uncharacterized protein</fullName>
    </submittedName>
</protein>
<organism evidence="1 2">
    <name type="scientific">Desulforamulus ferrireducens</name>
    <dbReference type="NCBI Taxonomy" id="1833852"/>
    <lineage>
        <taxon>Bacteria</taxon>
        <taxon>Bacillati</taxon>
        <taxon>Bacillota</taxon>
        <taxon>Clostridia</taxon>
        <taxon>Eubacteriales</taxon>
        <taxon>Peptococcaceae</taxon>
        <taxon>Desulforamulus</taxon>
    </lineage>
</organism>
<dbReference type="AlphaFoldDB" id="A0A1S6IWG3"/>
<name>A0A1S6IWG3_9FIRM</name>
<evidence type="ECO:0000313" key="2">
    <source>
        <dbReference type="Proteomes" id="UP000189464"/>
    </source>
</evidence>